<feature type="region of interest" description="Disordered" evidence="1">
    <location>
        <begin position="44"/>
        <end position="77"/>
    </location>
</feature>
<evidence type="ECO:0000313" key="3">
    <source>
        <dbReference type="EMBL" id="TMJ10767.1"/>
    </source>
</evidence>
<feature type="compositionally biased region" description="Acidic residues" evidence="1">
    <location>
        <begin position="60"/>
        <end position="69"/>
    </location>
</feature>
<reference evidence="3 4" key="1">
    <citation type="journal article" date="2019" name="Nat. Microbiol.">
        <title>Mediterranean grassland soil C-N compound turnover is dependent on rainfall and depth, and is mediated by genomically divergent microorganisms.</title>
        <authorList>
            <person name="Diamond S."/>
            <person name="Andeer P.F."/>
            <person name="Li Z."/>
            <person name="Crits-Christoph A."/>
            <person name="Burstein D."/>
            <person name="Anantharaman K."/>
            <person name="Lane K.R."/>
            <person name="Thomas B.C."/>
            <person name="Pan C."/>
            <person name="Northen T.R."/>
            <person name="Banfield J.F."/>
        </authorList>
    </citation>
    <scope>NUCLEOTIDE SEQUENCE [LARGE SCALE GENOMIC DNA]</scope>
    <source>
        <strain evidence="3">NP_5</strain>
    </source>
</reference>
<organism evidence="3 4">
    <name type="scientific">Candidatus Segetimicrobium genomatis</name>
    <dbReference type="NCBI Taxonomy" id="2569760"/>
    <lineage>
        <taxon>Bacteria</taxon>
        <taxon>Bacillati</taxon>
        <taxon>Candidatus Sysuimicrobiota</taxon>
        <taxon>Candidatus Sysuimicrobiia</taxon>
        <taxon>Candidatus Sysuimicrobiales</taxon>
        <taxon>Candidatus Segetimicrobiaceae</taxon>
        <taxon>Candidatus Segetimicrobium</taxon>
    </lineage>
</organism>
<accession>A0A537LSZ9</accession>
<sequence length="77" mass="7560">MRQRAAFFGLIFLSFFLMGTPAARAGTAVFAPIDGIHGVAGALAADQSDGQSAPPAAGENDSDGNDDDSQGGSGCGG</sequence>
<protein>
    <submittedName>
        <fullName evidence="3">Uncharacterized protein</fullName>
    </submittedName>
</protein>
<comment type="caution">
    <text evidence="3">The sequence shown here is derived from an EMBL/GenBank/DDBJ whole genome shotgun (WGS) entry which is preliminary data.</text>
</comment>
<evidence type="ECO:0000256" key="2">
    <source>
        <dbReference type="SAM" id="SignalP"/>
    </source>
</evidence>
<gene>
    <name evidence="3" type="ORF">E6H02_07650</name>
</gene>
<feature type="signal peptide" evidence="2">
    <location>
        <begin position="1"/>
        <end position="25"/>
    </location>
</feature>
<name>A0A537LSZ9_9BACT</name>
<proteinExistence type="predicted"/>
<evidence type="ECO:0000313" key="4">
    <source>
        <dbReference type="Proteomes" id="UP000320393"/>
    </source>
</evidence>
<dbReference type="Proteomes" id="UP000320393">
    <property type="component" value="Unassembled WGS sequence"/>
</dbReference>
<keyword evidence="2" id="KW-0732">Signal</keyword>
<feature type="chain" id="PRO_5021990196" evidence="2">
    <location>
        <begin position="26"/>
        <end position="77"/>
    </location>
</feature>
<dbReference type="AlphaFoldDB" id="A0A537LSZ9"/>
<dbReference type="EMBL" id="VBAM01000278">
    <property type="protein sequence ID" value="TMJ10767.1"/>
    <property type="molecule type" value="Genomic_DNA"/>
</dbReference>
<evidence type="ECO:0000256" key="1">
    <source>
        <dbReference type="SAM" id="MobiDB-lite"/>
    </source>
</evidence>